<evidence type="ECO:0000313" key="5">
    <source>
        <dbReference type="EMBL" id="QLG29164.1"/>
    </source>
</evidence>
<evidence type="ECO:0000259" key="4">
    <source>
        <dbReference type="Pfam" id="PF15915"/>
    </source>
</evidence>
<keyword evidence="2" id="KW-0804">Transcription</keyword>
<dbReference type="KEGG" id="halg:HUG10_17220"/>
<dbReference type="OrthoDB" id="202021at2157"/>
<feature type="domain" description="HTH bat-type" evidence="3">
    <location>
        <begin position="156"/>
        <end position="207"/>
    </location>
</feature>
<proteinExistence type="predicted"/>
<gene>
    <name evidence="5" type="ORF">HUG10_17220</name>
</gene>
<dbReference type="Proteomes" id="UP000509750">
    <property type="component" value="Chromosome"/>
</dbReference>
<dbReference type="InterPro" id="IPR007050">
    <property type="entry name" value="HTH_bacterioopsin"/>
</dbReference>
<dbReference type="PANTHER" id="PTHR34236:SF1">
    <property type="entry name" value="DIMETHYL SULFOXIDE REDUCTASE TRANSCRIPTIONAL ACTIVATOR"/>
    <property type="match status" value="1"/>
</dbReference>
<sequence>MSVVVEMTVPAESFTLSHALTARPDVTVEAERVASHSPEWALPFLWASGSELDAFYDAMKDDPTIDTVGVIEEAGEEVLYKVEWSDEVLDLITVMIDQHAIILEATAQAADWRLRIRFAKHEQVSSFRDHFAEQGRQFEVTNLHQPTTPRQREFGLTPEQRDALVTALETGYFEVPRDSSIKELGDELGISSNAVSQRLRRGSTNLIRNSLVIDTDEGPETED</sequence>
<keyword evidence="6" id="KW-1185">Reference proteome</keyword>
<evidence type="ECO:0000256" key="2">
    <source>
        <dbReference type="ARBA" id="ARBA00023163"/>
    </source>
</evidence>
<dbReference type="GeneID" id="56030611"/>
<dbReference type="PANTHER" id="PTHR34236">
    <property type="entry name" value="DIMETHYL SULFOXIDE REDUCTASE TRANSCRIPTIONAL ACTIVATOR"/>
    <property type="match status" value="1"/>
</dbReference>
<evidence type="ECO:0000313" key="6">
    <source>
        <dbReference type="Proteomes" id="UP000509750"/>
    </source>
</evidence>
<dbReference type="EMBL" id="CP058529">
    <property type="protein sequence ID" value="QLG29164.1"/>
    <property type="molecule type" value="Genomic_DNA"/>
</dbReference>
<dbReference type="Pfam" id="PF04967">
    <property type="entry name" value="HTH_10"/>
    <property type="match status" value="1"/>
</dbReference>
<reference evidence="5 6" key="1">
    <citation type="submission" date="2020-07" db="EMBL/GenBank/DDBJ databases">
        <title>Gai3-2, isolated from salt lake.</title>
        <authorList>
            <person name="Cui H."/>
            <person name="Shi X."/>
        </authorList>
    </citation>
    <scope>NUCLEOTIDE SEQUENCE [LARGE SCALE GENOMIC DNA]</scope>
    <source>
        <strain evidence="5 6">Gai3-2</strain>
    </source>
</reference>
<evidence type="ECO:0000256" key="1">
    <source>
        <dbReference type="ARBA" id="ARBA00023015"/>
    </source>
</evidence>
<accession>A0A7D5GN92</accession>
<protein>
    <submittedName>
        <fullName evidence="5">Helix-turn-helix domain-containing protein</fullName>
    </submittedName>
</protein>
<dbReference type="Pfam" id="PF15915">
    <property type="entry name" value="BAT"/>
    <property type="match status" value="1"/>
</dbReference>
<dbReference type="AlphaFoldDB" id="A0A7D5GN92"/>
<feature type="domain" description="Bacterioopsin transcriptional activator GAF and HTH associated" evidence="4">
    <location>
        <begin position="4"/>
        <end position="151"/>
    </location>
</feature>
<dbReference type="InterPro" id="IPR031803">
    <property type="entry name" value="BAT_GAF/HTH-assoc"/>
</dbReference>
<evidence type="ECO:0000259" key="3">
    <source>
        <dbReference type="Pfam" id="PF04967"/>
    </source>
</evidence>
<dbReference type="RefSeq" id="WP_179170738.1">
    <property type="nucleotide sequence ID" value="NZ_CP058529.1"/>
</dbReference>
<organism evidence="5 6">
    <name type="scientific">Halorarum halophilum</name>
    <dbReference type="NCBI Taxonomy" id="2743090"/>
    <lineage>
        <taxon>Archaea</taxon>
        <taxon>Methanobacteriati</taxon>
        <taxon>Methanobacteriota</taxon>
        <taxon>Stenosarchaea group</taxon>
        <taxon>Halobacteria</taxon>
        <taxon>Halobacteriales</taxon>
        <taxon>Haloferacaceae</taxon>
        <taxon>Halorarum</taxon>
    </lineage>
</organism>
<keyword evidence="1" id="KW-0805">Transcription regulation</keyword>
<name>A0A7D5GN92_9EURY</name>